<dbReference type="Proteomes" id="UP001213000">
    <property type="component" value="Unassembled WGS sequence"/>
</dbReference>
<evidence type="ECO:0000313" key="3">
    <source>
        <dbReference type="EMBL" id="KAJ3562044.1"/>
    </source>
</evidence>
<gene>
    <name evidence="3" type="ORF">NP233_g9822</name>
</gene>
<proteinExistence type="predicted"/>
<feature type="region of interest" description="Disordered" evidence="1">
    <location>
        <begin position="361"/>
        <end position="387"/>
    </location>
</feature>
<reference evidence="3" key="1">
    <citation type="submission" date="2022-07" db="EMBL/GenBank/DDBJ databases">
        <title>Genome Sequence of Leucocoprinus birnbaumii.</title>
        <authorList>
            <person name="Buettner E."/>
        </authorList>
    </citation>
    <scope>NUCLEOTIDE SEQUENCE</scope>
    <source>
        <strain evidence="3">VT141</strain>
    </source>
</reference>
<dbReference type="EMBL" id="JANIEX010000920">
    <property type="protein sequence ID" value="KAJ3562044.1"/>
    <property type="molecule type" value="Genomic_DNA"/>
</dbReference>
<evidence type="ECO:0000313" key="4">
    <source>
        <dbReference type="Proteomes" id="UP001213000"/>
    </source>
</evidence>
<evidence type="ECO:0000256" key="1">
    <source>
        <dbReference type="SAM" id="MobiDB-lite"/>
    </source>
</evidence>
<feature type="compositionally biased region" description="Polar residues" evidence="1">
    <location>
        <begin position="363"/>
        <end position="373"/>
    </location>
</feature>
<dbReference type="InterPro" id="IPR046700">
    <property type="entry name" value="DUF6570"/>
</dbReference>
<name>A0AAD5YMU5_9AGAR</name>
<dbReference type="Pfam" id="PF20209">
    <property type="entry name" value="DUF6570"/>
    <property type="match status" value="1"/>
</dbReference>
<accession>A0AAD5YMU5</accession>
<evidence type="ECO:0000259" key="2">
    <source>
        <dbReference type="Pfam" id="PF20209"/>
    </source>
</evidence>
<keyword evidence="4" id="KW-1185">Reference proteome</keyword>
<organism evidence="3 4">
    <name type="scientific">Leucocoprinus birnbaumii</name>
    <dbReference type="NCBI Taxonomy" id="56174"/>
    <lineage>
        <taxon>Eukaryota</taxon>
        <taxon>Fungi</taxon>
        <taxon>Dikarya</taxon>
        <taxon>Basidiomycota</taxon>
        <taxon>Agaricomycotina</taxon>
        <taxon>Agaricomycetes</taxon>
        <taxon>Agaricomycetidae</taxon>
        <taxon>Agaricales</taxon>
        <taxon>Agaricineae</taxon>
        <taxon>Agaricaceae</taxon>
        <taxon>Leucocoprinus</taxon>
    </lineage>
</organism>
<dbReference type="AlphaFoldDB" id="A0AAD5YMU5"/>
<sequence>MEHSVMPSNIAEILDELLIKEIVQFLPHPHPISRNVRRFKPSLVETILSYTQEELALLYTAATTILESDRPRNERTASAEADVVQEIPQRGSDANDNFKNFLQIVDEALILGAFRSFRDCTENMALAVEACSACARHTNQGQLTLFSSPLDIPNYHILRPRRSHPKHTLFNGILLHGRASKGKNAVVCIKCLSKLKHGSLLPLALANGLWIGDIPFQLEVLTLAEKLLIARYYSAAYVIKLYPKDPSLKYWDPKLLNSGLKGNMSTYPLDTMEVSRYMNQTFMPPPLSVLSATIAITFIGPRDFPKKPLPDILKNNPLYSDIVLAEERLRDLPADSVPKEIRVTAKYSTDIEGVMQEHESYMPNDNQDNTQENAEGKGNNPELQPSHGINNIIDYNNESGLESSIDSHQDPAMIPLQSQGVIDVTSTSIPDMELLSHAFADTALNVPAAQNLNIHQGSPFINEYACHDPITGEWNDGGPGNPNHLQQI</sequence>
<comment type="caution">
    <text evidence="3">The sequence shown here is derived from an EMBL/GenBank/DDBJ whole genome shotgun (WGS) entry which is preliminary data.</text>
</comment>
<feature type="domain" description="DUF6570" evidence="2">
    <location>
        <begin position="200"/>
        <end position="329"/>
    </location>
</feature>
<protein>
    <recommendedName>
        <fullName evidence="2">DUF6570 domain-containing protein</fullName>
    </recommendedName>
</protein>